<keyword evidence="2" id="KW-1185">Reference proteome</keyword>
<evidence type="ECO:0000313" key="2">
    <source>
        <dbReference type="Proteomes" id="UP000288293"/>
    </source>
</evidence>
<dbReference type="RefSeq" id="WP_126804339.1">
    <property type="nucleotide sequence ID" value="NZ_PIPL01000003.1"/>
</dbReference>
<comment type="caution">
    <text evidence="1">The sequence shown here is derived from an EMBL/GenBank/DDBJ whole genome shotgun (WGS) entry which is preliminary data.</text>
</comment>
<accession>A0A432W3S0</accession>
<name>A0A432W3S0_9GAMM</name>
<dbReference type="OrthoDB" id="583587at2"/>
<evidence type="ECO:0000313" key="1">
    <source>
        <dbReference type="EMBL" id="RUO23919.1"/>
    </source>
</evidence>
<dbReference type="AlphaFoldDB" id="A0A432W3S0"/>
<dbReference type="EMBL" id="PIPL01000003">
    <property type="protein sequence ID" value="RUO23919.1"/>
    <property type="molecule type" value="Genomic_DNA"/>
</dbReference>
<sequence>MTGRELEKNGWRQGSILNDDDAIELAKNCGFQADFKFYAVVSSQSCDIANNNPELEPYVEVYFARADLEALDGNFEHNKNARLLHTKFLQRTEGNDLSKEKFIEIKAFDKKFIPKDWFNGRSPDSRRAFEDYDVRNFSDWLAARYSRPALPSEFNRRLNEADPKGVLRKKAKKATNQLSGMYVEIHPFDEIGEEERYRVNLLGTLVVDYDGDLDAAESALESHANVLRAAGMDVICRLAKEDEISIALIRRFKRFYYDDLSFSVDAPLPAEARQS</sequence>
<reference evidence="1 2" key="1">
    <citation type="journal article" date="2011" name="Front. Microbiol.">
        <title>Genomic signatures of strain selection and enhancement in Bacillus atrophaeus var. globigii, a historical biowarfare simulant.</title>
        <authorList>
            <person name="Gibbons H.S."/>
            <person name="Broomall S.M."/>
            <person name="McNew L.A."/>
            <person name="Daligault H."/>
            <person name="Chapman C."/>
            <person name="Bruce D."/>
            <person name="Karavis M."/>
            <person name="Krepps M."/>
            <person name="McGregor P.A."/>
            <person name="Hong C."/>
            <person name="Park K.H."/>
            <person name="Akmal A."/>
            <person name="Feldman A."/>
            <person name="Lin J.S."/>
            <person name="Chang W.E."/>
            <person name="Higgs B.W."/>
            <person name="Demirev P."/>
            <person name="Lindquist J."/>
            <person name="Liem A."/>
            <person name="Fochler E."/>
            <person name="Read T.D."/>
            <person name="Tapia R."/>
            <person name="Johnson S."/>
            <person name="Bishop-Lilly K.A."/>
            <person name="Detter C."/>
            <person name="Han C."/>
            <person name="Sozhamannan S."/>
            <person name="Rosenzweig C.N."/>
            <person name="Skowronski E.W."/>
        </authorList>
    </citation>
    <scope>NUCLEOTIDE SEQUENCE [LARGE SCALE GENOMIC DNA]</scope>
    <source>
        <strain evidence="1 2">MLST1</strain>
    </source>
</reference>
<gene>
    <name evidence="1" type="ORF">CWE09_12270</name>
</gene>
<organism evidence="1 2">
    <name type="scientific">Aliidiomarina minuta</name>
    <dbReference type="NCBI Taxonomy" id="880057"/>
    <lineage>
        <taxon>Bacteria</taxon>
        <taxon>Pseudomonadati</taxon>
        <taxon>Pseudomonadota</taxon>
        <taxon>Gammaproteobacteria</taxon>
        <taxon>Alteromonadales</taxon>
        <taxon>Idiomarinaceae</taxon>
        <taxon>Aliidiomarina</taxon>
    </lineage>
</organism>
<protein>
    <submittedName>
        <fullName evidence="1">Uncharacterized protein</fullName>
    </submittedName>
</protein>
<dbReference type="Proteomes" id="UP000288293">
    <property type="component" value="Unassembled WGS sequence"/>
</dbReference>
<proteinExistence type="predicted"/>